<dbReference type="InterPro" id="IPR036249">
    <property type="entry name" value="Thioredoxin-like_sf"/>
</dbReference>
<dbReference type="Pfam" id="PF14289">
    <property type="entry name" value="DUF4369"/>
    <property type="match status" value="1"/>
</dbReference>
<dbReference type="AlphaFoldDB" id="A0A2K9PM58"/>
<dbReference type="EMBL" id="CP025791">
    <property type="protein sequence ID" value="AUP77928.1"/>
    <property type="molecule type" value="Genomic_DNA"/>
</dbReference>
<comment type="subcellular location">
    <subcellularLocation>
        <location evidence="1">Cell envelope</location>
    </subcellularLocation>
</comment>
<dbReference type="PANTHER" id="PTHR42852:SF6">
    <property type="entry name" value="THIOL:DISULFIDE INTERCHANGE PROTEIN DSBE"/>
    <property type="match status" value="1"/>
</dbReference>
<proteinExistence type="predicted"/>
<keyword evidence="2" id="KW-0201">Cytochrome c-type biogenesis</keyword>
<dbReference type="Gene3D" id="3.40.30.10">
    <property type="entry name" value="Glutaredoxin"/>
    <property type="match status" value="1"/>
</dbReference>
<evidence type="ECO:0000256" key="3">
    <source>
        <dbReference type="ARBA" id="ARBA00023157"/>
    </source>
</evidence>
<dbReference type="RefSeq" id="WP_102754587.1">
    <property type="nucleotide sequence ID" value="NZ_CP025791.1"/>
</dbReference>
<dbReference type="InterPro" id="IPR050553">
    <property type="entry name" value="Thioredoxin_ResA/DsbE_sf"/>
</dbReference>
<evidence type="ECO:0000256" key="4">
    <source>
        <dbReference type="ARBA" id="ARBA00023284"/>
    </source>
</evidence>
<dbReference type="GO" id="GO:0016209">
    <property type="term" value="F:antioxidant activity"/>
    <property type="evidence" value="ECO:0007669"/>
    <property type="project" value="InterPro"/>
</dbReference>
<dbReference type="Proteomes" id="UP000235826">
    <property type="component" value="Chromosome"/>
</dbReference>
<sequence length="401" mass="45787">MKNIIRNCIYIITICILLTGFSQELSAQKHYTLSGTIKGIPDVEIKMVEGEQVDLAKIISTSKIKDSKFEFSGQIDNIKLVSLVFKKAKEDEVSYFVPLVLDEGETTISVDASICFDDPSNSHLLVSPNLVIASQITKDFQTYIKARMDLMYTENGKKQTAFTEDFEKNIKPTGNEPSEDWYVKRSELNSALFADYEVVIKTCVKQLSNSLAGIIICNNAYFDVFSVAEMKMILTNYKKNFEATPQFKILEKKINRILNVEVGAIAPQFTMENDKGGQTSLSEFKGQYLLVDFWTSTCSPCIASFPHLNKLYSKYHDDGFEIIHISTDHEKKYWYEALEKHKNPWPQVIENVEVKKGESITDIYVVKYNPYVYLLDKEGRIIAKNPKDEELDAKLKDIFGH</sequence>
<keyword evidence="3" id="KW-1015">Disulfide bond</keyword>
<dbReference type="GO" id="GO:0017004">
    <property type="term" value="P:cytochrome complex assembly"/>
    <property type="evidence" value="ECO:0007669"/>
    <property type="project" value="UniProtKB-KW"/>
</dbReference>
<keyword evidence="4" id="KW-0676">Redox-active center</keyword>
<name>A0A2K9PM58_9FLAO</name>
<dbReference type="KEGG" id="fek:C1H87_04055"/>
<dbReference type="SUPFAM" id="SSF52833">
    <property type="entry name" value="Thioredoxin-like"/>
    <property type="match status" value="1"/>
</dbReference>
<protein>
    <recommendedName>
        <fullName evidence="5">Thioredoxin domain-containing protein</fullName>
    </recommendedName>
</protein>
<keyword evidence="7" id="KW-1185">Reference proteome</keyword>
<dbReference type="GO" id="GO:0016491">
    <property type="term" value="F:oxidoreductase activity"/>
    <property type="evidence" value="ECO:0007669"/>
    <property type="project" value="InterPro"/>
</dbReference>
<evidence type="ECO:0000259" key="5">
    <source>
        <dbReference type="PROSITE" id="PS51352"/>
    </source>
</evidence>
<organism evidence="6 7">
    <name type="scientific">Flavivirga eckloniae</name>
    <dbReference type="NCBI Taxonomy" id="1803846"/>
    <lineage>
        <taxon>Bacteria</taxon>
        <taxon>Pseudomonadati</taxon>
        <taxon>Bacteroidota</taxon>
        <taxon>Flavobacteriia</taxon>
        <taxon>Flavobacteriales</taxon>
        <taxon>Flavobacteriaceae</taxon>
        <taxon>Flavivirga</taxon>
    </lineage>
</organism>
<gene>
    <name evidence="6" type="ORF">C1H87_04055</name>
</gene>
<dbReference type="InterPro" id="IPR000866">
    <property type="entry name" value="AhpC/TSA"/>
</dbReference>
<evidence type="ECO:0000313" key="6">
    <source>
        <dbReference type="EMBL" id="AUP77928.1"/>
    </source>
</evidence>
<accession>A0A2K9PM58</accession>
<dbReference type="PROSITE" id="PS51352">
    <property type="entry name" value="THIOREDOXIN_2"/>
    <property type="match status" value="1"/>
</dbReference>
<feature type="domain" description="Thioredoxin" evidence="5">
    <location>
        <begin position="260"/>
        <end position="401"/>
    </location>
</feature>
<evidence type="ECO:0000313" key="7">
    <source>
        <dbReference type="Proteomes" id="UP000235826"/>
    </source>
</evidence>
<dbReference type="GO" id="GO:0030313">
    <property type="term" value="C:cell envelope"/>
    <property type="evidence" value="ECO:0007669"/>
    <property type="project" value="UniProtKB-SubCell"/>
</dbReference>
<evidence type="ECO:0000256" key="1">
    <source>
        <dbReference type="ARBA" id="ARBA00004196"/>
    </source>
</evidence>
<dbReference type="PANTHER" id="PTHR42852">
    <property type="entry name" value="THIOL:DISULFIDE INTERCHANGE PROTEIN DSBE"/>
    <property type="match status" value="1"/>
</dbReference>
<dbReference type="InterPro" id="IPR013766">
    <property type="entry name" value="Thioredoxin_domain"/>
</dbReference>
<dbReference type="CDD" id="cd02966">
    <property type="entry name" value="TlpA_like_family"/>
    <property type="match status" value="1"/>
</dbReference>
<evidence type="ECO:0000256" key="2">
    <source>
        <dbReference type="ARBA" id="ARBA00022748"/>
    </source>
</evidence>
<dbReference type="Pfam" id="PF00578">
    <property type="entry name" value="AhpC-TSA"/>
    <property type="match status" value="1"/>
</dbReference>
<dbReference type="OrthoDB" id="9815205at2"/>
<reference evidence="6 7" key="1">
    <citation type="submission" date="2018-01" db="EMBL/GenBank/DDBJ databases">
        <title>Complete genome sequence of Flavivirga eckloniae ECD14 isolated from seaweed Ecklonia cava.</title>
        <authorList>
            <person name="Lee J.H."/>
            <person name="Baik K.S."/>
            <person name="Seong C.N."/>
        </authorList>
    </citation>
    <scope>NUCLEOTIDE SEQUENCE [LARGE SCALE GENOMIC DNA]</scope>
    <source>
        <strain evidence="6 7">ECD14</strain>
    </source>
</reference>
<dbReference type="InterPro" id="IPR025380">
    <property type="entry name" value="DUF4369"/>
</dbReference>